<reference evidence="2" key="2">
    <citation type="submission" date="2020-06" db="EMBL/GenBank/DDBJ databases">
        <authorList>
            <person name="Sheffer M."/>
        </authorList>
    </citation>
    <scope>NUCLEOTIDE SEQUENCE</scope>
</reference>
<dbReference type="Gene3D" id="1.20.58.2190">
    <property type="match status" value="1"/>
</dbReference>
<dbReference type="Proteomes" id="UP000807504">
    <property type="component" value="Unassembled WGS sequence"/>
</dbReference>
<dbReference type="SUPFAM" id="SSF143503">
    <property type="entry name" value="PUG domain-like"/>
    <property type="match status" value="1"/>
</dbReference>
<evidence type="ECO:0000313" key="3">
    <source>
        <dbReference type="Proteomes" id="UP000807504"/>
    </source>
</evidence>
<comment type="caution">
    <text evidence="2">The sequence shown here is derived from an EMBL/GenBank/DDBJ whole genome shotgun (WGS) entry which is preliminary data.</text>
</comment>
<dbReference type="InterPro" id="IPR018997">
    <property type="entry name" value="PUB_domain"/>
</dbReference>
<feature type="domain" description="PUB" evidence="1">
    <location>
        <begin position="24"/>
        <end position="75"/>
    </location>
</feature>
<accession>A0A8T0FC77</accession>
<gene>
    <name evidence="2" type="ORF">HNY73_006752</name>
</gene>
<protein>
    <recommendedName>
        <fullName evidence="1">PUB domain-containing protein</fullName>
    </recommendedName>
</protein>
<organism evidence="2 3">
    <name type="scientific">Argiope bruennichi</name>
    <name type="common">Wasp spider</name>
    <name type="synonym">Aranea bruennichi</name>
    <dbReference type="NCBI Taxonomy" id="94029"/>
    <lineage>
        <taxon>Eukaryota</taxon>
        <taxon>Metazoa</taxon>
        <taxon>Ecdysozoa</taxon>
        <taxon>Arthropoda</taxon>
        <taxon>Chelicerata</taxon>
        <taxon>Arachnida</taxon>
        <taxon>Araneae</taxon>
        <taxon>Araneomorphae</taxon>
        <taxon>Entelegynae</taxon>
        <taxon>Araneoidea</taxon>
        <taxon>Araneidae</taxon>
        <taxon>Argiope</taxon>
    </lineage>
</organism>
<dbReference type="EMBL" id="JABXBU010000012">
    <property type="protein sequence ID" value="KAF8788746.1"/>
    <property type="molecule type" value="Genomic_DNA"/>
</dbReference>
<dbReference type="AlphaFoldDB" id="A0A8T0FC77"/>
<dbReference type="CDD" id="cd09212">
    <property type="entry name" value="PUB"/>
    <property type="match status" value="1"/>
</dbReference>
<sequence length="84" mass="9990">MIDKQALRKYLDTLIIEHESKISRTVIETLLKIHRKILCNENEAQFRSINPDNPIFLEKVWSLLPARQFMKKCGWFFDVVENAN</sequence>
<reference evidence="2" key="1">
    <citation type="journal article" date="2020" name="bioRxiv">
        <title>Chromosome-level reference genome of the European wasp spider Argiope bruennichi: a resource for studies on range expansion and evolutionary adaptation.</title>
        <authorList>
            <person name="Sheffer M.M."/>
            <person name="Hoppe A."/>
            <person name="Krehenwinkel H."/>
            <person name="Uhl G."/>
            <person name="Kuss A.W."/>
            <person name="Jensen L."/>
            <person name="Jensen C."/>
            <person name="Gillespie R.G."/>
            <person name="Hoff K.J."/>
            <person name="Prost S."/>
        </authorList>
    </citation>
    <scope>NUCLEOTIDE SEQUENCE</scope>
</reference>
<dbReference type="InterPro" id="IPR036339">
    <property type="entry name" value="PUB-like_dom_sf"/>
</dbReference>
<name>A0A8T0FC77_ARGBR</name>
<keyword evidence="3" id="KW-1185">Reference proteome</keyword>
<proteinExistence type="predicted"/>
<evidence type="ECO:0000313" key="2">
    <source>
        <dbReference type="EMBL" id="KAF8788746.1"/>
    </source>
</evidence>
<evidence type="ECO:0000259" key="1">
    <source>
        <dbReference type="Pfam" id="PF09409"/>
    </source>
</evidence>
<dbReference type="Pfam" id="PF09409">
    <property type="entry name" value="PUB"/>
    <property type="match status" value="1"/>
</dbReference>